<evidence type="ECO:0000256" key="6">
    <source>
        <dbReference type="ARBA" id="ARBA00023163"/>
    </source>
</evidence>
<dbReference type="InterPro" id="IPR053826">
    <property type="entry name" value="WDR75"/>
</dbReference>
<sequence length="712" mass="79034">MTPERSERVALRHKRKRNTRDQQPDANEQQSKRVKLGGEPQESEPAIATIAKLSLPPVRKPELNEPQANAAVQEHQTTRVEKEETQEGKTTKSEKKRKRRDNEKAKTAENGTAVLEQETVGARQAIPVMTLTNEGHKEGLSSKTHQTDDARVSTTNQDSGSITEAKRGRRGRSKHSTAGGPMWNISRPVGGRFLGAEPIFTPDEKHLILATKRAVQIYSTSTSLLIRAITMTKSHAIAFYALSTLNSDNLYVATSSGSISLWNWIDGKKLTGWDTKSQIRGMTTASSKEDAEDTIYTINKRDQRWSINAYRVRGEVPDEAKVQHIALLQSSKPLRSFEVIDGGSHIVAAHNDSLSIGRITSMRNSELKDLRYAWLEVRCADTITCFDARVTTPSAGDRSKGSLRVSTSSLDIAVGSVRGSITVYEDLYNKLVQAEQSTKGKGPSPQLFPRILSWHREAVSTVRWSRDGNYVISGGKETGLVIWQQATEKKTFLPNLTAQIDLVVISPSGASYAVQLADNSIMVLSTTEMKPRANIAGIQARSLTFDDLEMPKLTTITSSAQASQQQFDVFRRTPATCNPLRPNQLILAVPASETRVEKGSAQPPAPFLQTFDVSTSYHISRQAATRNNVTNFNVGPEGLKIQEPDIKMLQVTRDGKWLATIEEWIPPAKDVAFLAADDVAVHEAQCQRREVYLKFWRWDAKDQRLLTVLSIL</sequence>
<keyword evidence="4 8" id="KW-0853">WD repeat</keyword>
<evidence type="ECO:0000256" key="8">
    <source>
        <dbReference type="PROSITE-ProRule" id="PRU00221"/>
    </source>
</evidence>
<dbReference type="AlphaFoldDB" id="A0A4V5NDR4"/>
<protein>
    <submittedName>
        <fullName evidence="10">Uncharacterized protein</fullName>
    </submittedName>
</protein>
<dbReference type="Gene3D" id="2.130.10.10">
    <property type="entry name" value="YVTN repeat-like/Quinoprotein amine dehydrogenase"/>
    <property type="match status" value="2"/>
</dbReference>
<dbReference type="PANTHER" id="PTHR44215:SF1">
    <property type="entry name" value="WD REPEAT-CONTAINING PROTEIN 75"/>
    <property type="match status" value="1"/>
</dbReference>
<evidence type="ECO:0000256" key="4">
    <source>
        <dbReference type="ARBA" id="ARBA00022574"/>
    </source>
</evidence>
<feature type="compositionally biased region" description="Basic and acidic residues" evidence="9">
    <location>
        <begin position="135"/>
        <end position="151"/>
    </location>
</feature>
<dbReference type="InterPro" id="IPR015943">
    <property type="entry name" value="WD40/YVTN_repeat-like_dom_sf"/>
</dbReference>
<dbReference type="STRING" id="331657.A0A4V5NDR4"/>
<dbReference type="GO" id="GO:0003723">
    <property type="term" value="F:RNA binding"/>
    <property type="evidence" value="ECO:0007669"/>
    <property type="project" value="InterPro"/>
</dbReference>
<dbReference type="Pfam" id="PF00400">
    <property type="entry name" value="WD40"/>
    <property type="match status" value="1"/>
</dbReference>
<dbReference type="OrthoDB" id="4096at2759"/>
<comment type="caution">
    <text evidence="10">The sequence shown here is derived from an EMBL/GenBank/DDBJ whole genome shotgun (WGS) entry which is preliminary data.</text>
</comment>
<keyword evidence="3" id="KW-0698">rRNA processing</keyword>
<proteinExistence type="predicted"/>
<feature type="compositionally biased region" description="Basic and acidic residues" evidence="9">
    <location>
        <begin position="1"/>
        <end position="10"/>
    </location>
</feature>
<dbReference type="EMBL" id="NAJN01001271">
    <property type="protein sequence ID" value="TKA64399.1"/>
    <property type="molecule type" value="Genomic_DNA"/>
</dbReference>
<dbReference type="SUPFAM" id="SSF50978">
    <property type="entry name" value="WD40 repeat-like"/>
    <property type="match status" value="1"/>
</dbReference>
<accession>A0A4V5NDR4</accession>
<evidence type="ECO:0000313" key="11">
    <source>
        <dbReference type="Proteomes" id="UP000308768"/>
    </source>
</evidence>
<feature type="repeat" description="WD" evidence="8">
    <location>
        <begin position="452"/>
        <end position="493"/>
    </location>
</feature>
<evidence type="ECO:0000256" key="5">
    <source>
        <dbReference type="ARBA" id="ARBA00022737"/>
    </source>
</evidence>
<evidence type="ECO:0000256" key="9">
    <source>
        <dbReference type="SAM" id="MobiDB-lite"/>
    </source>
</evidence>
<dbReference type="GO" id="GO:0045943">
    <property type="term" value="P:positive regulation of transcription by RNA polymerase I"/>
    <property type="evidence" value="ECO:0007669"/>
    <property type="project" value="InterPro"/>
</dbReference>
<evidence type="ECO:0000256" key="2">
    <source>
        <dbReference type="ARBA" id="ARBA00022517"/>
    </source>
</evidence>
<dbReference type="PROSITE" id="PS50082">
    <property type="entry name" value="WD_REPEATS_2"/>
    <property type="match status" value="1"/>
</dbReference>
<keyword evidence="7" id="KW-0539">Nucleus</keyword>
<dbReference type="SMART" id="SM00320">
    <property type="entry name" value="WD40"/>
    <property type="match status" value="2"/>
</dbReference>
<feature type="region of interest" description="Disordered" evidence="9">
    <location>
        <begin position="1"/>
        <end position="112"/>
    </location>
</feature>
<evidence type="ECO:0000256" key="7">
    <source>
        <dbReference type="ARBA" id="ARBA00023242"/>
    </source>
</evidence>
<name>A0A4V5NDR4_9PEZI</name>
<dbReference type="InterPro" id="IPR036322">
    <property type="entry name" value="WD40_repeat_dom_sf"/>
</dbReference>
<feature type="compositionally biased region" description="Polar residues" evidence="9">
    <location>
        <begin position="152"/>
        <end position="162"/>
    </location>
</feature>
<keyword evidence="11" id="KW-1185">Reference proteome</keyword>
<dbReference type="GO" id="GO:0032040">
    <property type="term" value="C:small-subunit processome"/>
    <property type="evidence" value="ECO:0007669"/>
    <property type="project" value="InterPro"/>
</dbReference>
<dbReference type="PANTHER" id="PTHR44215">
    <property type="entry name" value="WD REPEAT-CONTAINING PROTEIN 75"/>
    <property type="match status" value="1"/>
</dbReference>
<gene>
    <name evidence="10" type="ORF">B0A49_08620</name>
</gene>
<keyword evidence="5" id="KW-0677">Repeat</keyword>
<evidence type="ECO:0000313" key="10">
    <source>
        <dbReference type="EMBL" id="TKA64399.1"/>
    </source>
</evidence>
<evidence type="ECO:0000256" key="3">
    <source>
        <dbReference type="ARBA" id="ARBA00022552"/>
    </source>
</evidence>
<keyword evidence="2" id="KW-0690">Ribosome biogenesis</keyword>
<dbReference type="GO" id="GO:0006364">
    <property type="term" value="P:rRNA processing"/>
    <property type="evidence" value="ECO:0007669"/>
    <property type="project" value="UniProtKB-KW"/>
</dbReference>
<reference evidence="10 11" key="1">
    <citation type="submission" date="2017-03" db="EMBL/GenBank/DDBJ databases">
        <title>Genomes of endolithic fungi from Antarctica.</title>
        <authorList>
            <person name="Coleine C."/>
            <person name="Masonjones S."/>
            <person name="Stajich J.E."/>
        </authorList>
    </citation>
    <scope>NUCLEOTIDE SEQUENCE [LARGE SCALE GENOMIC DNA]</scope>
    <source>
        <strain evidence="10 11">CCFEE 5187</strain>
    </source>
</reference>
<dbReference type="PROSITE" id="PS50294">
    <property type="entry name" value="WD_REPEATS_REGION"/>
    <property type="match status" value="1"/>
</dbReference>
<dbReference type="Proteomes" id="UP000308768">
    <property type="component" value="Unassembled WGS sequence"/>
</dbReference>
<comment type="subcellular location">
    <subcellularLocation>
        <location evidence="1">Nucleus</location>
        <location evidence="1">Nucleolus</location>
    </subcellularLocation>
</comment>
<keyword evidence="6" id="KW-0804">Transcription</keyword>
<dbReference type="InterPro" id="IPR001680">
    <property type="entry name" value="WD40_rpt"/>
</dbReference>
<evidence type="ECO:0000256" key="1">
    <source>
        <dbReference type="ARBA" id="ARBA00004604"/>
    </source>
</evidence>
<dbReference type="GO" id="GO:2000234">
    <property type="term" value="P:positive regulation of rRNA processing"/>
    <property type="evidence" value="ECO:0007669"/>
    <property type="project" value="TreeGrafter"/>
</dbReference>
<feature type="region of interest" description="Disordered" evidence="9">
    <location>
        <begin position="135"/>
        <end position="184"/>
    </location>
</feature>
<feature type="compositionally biased region" description="Basic and acidic residues" evidence="9">
    <location>
        <begin position="76"/>
        <end position="93"/>
    </location>
</feature>
<organism evidence="10 11">
    <name type="scientific">Cryomyces minteri</name>
    <dbReference type="NCBI Taxonomy" id="331657"/>
    <lineage>
        <taxon>Eukaryota</taxon>
        <taxon>Fungi</taxon>
        <taxon>Dikarya</taxon>
        <taxon>Ascomycota</taxon>
        <taxon>Pezizomycotina</taxon>
        <taxon>Dothideomycetes</taxon>
        <taxon>Dothideomycetes incertae sedis</taxon>
        <taxon>Cryomyces</taxon>
    </lineage>
</organism>